<dbReference type="KEGG" id="ang:An15g04990"/>
<proteinExistence type="predicted"/>
<evidence type="ECO:0000313" key="1">
    <source>
        <dbReference type="RefSeq" id="XP_059602550.1"/>
    </source>
</evidence>
<accession>A0AAJ8BUK9</accession>
<dbReference type="AlphaFoldDB" id="A0AAJ8BUK9"/>
<reference evidence="1" key="1">
    <citation type="submission" date="2025-02" db="EMBL/GenBank/DDBJ databases">
        <authorList>
            <consortium name="NCBI Genome Project"/>
        </authorList>
    </citation>
    <scope>NUCLEOTIDE SEQUENCE</scope>
</reference>
<name>A0AAJ8BUK9_ASPNG</name>
<dbReference type="VEuPathDB" id="FungiDB:An15g04990"/>
<reference evidence="1" key="2">
    <citation type="submission" date="2025-08" db="UniProtKB">
        <authorList>
            <consortium name="RefSeq"/>
        </authorList>
    </citation>
    <scope>IDENTIFICATION</scope>
</reference>
<sequence>MNITNSTLEQERCAGHSGIPNLPYPYYCATTIWQQGLNRTQDPYGYLVKCCKSNQYSYCGEDNCSAYCNATKETQSTLLECLTMGSHLESVGCSSGKTSGSTSSSMPSLKSYLVLAVLGSNLQTSSVENWNQLMGDYVITVQVSLTDR</sequence>
<dbReference type="GeneID" id="84593207"/>
<dbReference type="RefSeq" id="XP_059602550.1">
    <property type="nucleotide sequence ID" value="XM_059744685.1"/>
</dbReference>
<gene>
    <name evidence="1" type="ORF">An15g04990</name>
</gene>
<organism evidence="1">
    <name type="scientific">Aspergillus niger</name>
    <dbReference type="NCBI Taxonomy" id="5061"/>
    <lineage>
        <taxon>Eukaryota</taxon>
        <taxon>Fungi</taxon>
        <taxon>Dikarya</taxon>
        <taxon>Ascomycota</taxon>
        <taxon>Pezizomycotina</taxon>
        <taxon>Eurotiomycetes</taxon>
        <taxon>Eurotiomycetidae</taxon>
        <taxon>Eurotiales</taxon>
        <taxon>Aspergillaceae</taxon>
        <taxon>Aspergillus</taxon>
        <taxon>Aspergillus subgen. Circumdati</taxon>
    </lineage>
</organism>
<protein>
    <submittedName>
        <fullName evidence="1">Uncharacterized protein</fullName>
    </submittedName>
</protein>